<evidence type="ECO:0000256" key="1">
    <source>
        <dbReference type="ARBA" id="ARBA00008535"/>
    </source>
</evidence>
<dbReference type="SUPFAM" id="SSF52540">
    <property type="entry name" value="P-loop containing nucleoside triphosphate hydrolases"/>
    <property type="match status" value="1"/>
</dbReference>
<accession>A0A6P6PA81</accession>
<feature type="domain" description="AIG1-type G" evidence="4">
    <location>
        <begin position="10"/>
        <end position="35"/>
    </location>
</feature>
<proteinExistence type="inferred from homology"/>
<organism evidence="5 6">
    <name type="scientific">Carassius auratus</name>
    <name type="common">Goldfish</name>
    <dbReference type="NCBI Taxonomy" id="7957"/>
    <lineage>
        <taxon>Eukaryota</taxon>
        <taxon>Metazoa</taxon>
        <taxon>Chordata</taxon>
        <taxon>Craniata</taxon>
        <taxon>Vertebrata</taxon>
        <taxon>Euteleostomi</taxon>
        <taxon>Actinopterygii</taxon>
        <taxon>Neopterygii</taxon>
        <taxon>Teleostei</taxon>
        <taxon>Ostariophysi</taxon>
        <taxon>Cypriniformes</taxon>
        <taxon>Cyprinidae</taxon>
        <taxon>Cyprininae</taxon>
        <taxon>Carassius</taxon>
    </lineage>
</organism>
<evidence type="ECO:0000256" key="3">
    <source>
        <dbReference type="ARBA" id="ARBA00023134"/>
    </source>
</evidence>
<dbReference type="OrthoDB" id="425923at2759"/>
<dbReference type="KEGG" id="caua:113096655"/>
<dbReference type="PANTHER" id="PTHR10903:SF62">
    <property type="entry name" value="GTPASE IMAP FAMILY MEMBER 4-LIKE-RELATED"/>
    <property type="match status" value="1"/>
</dbReference>
<keyword evidence="5" id="KW-1185">Reference proteome</keyword>
<keyword evidence="2" id="KW-0547">Nucleotide-binding</keyword>
<dbReference type="InterPro" id="IPR006703">
    <property type="entry name" value="G_AIG1"/>
</dbReference>
<evidence type="ECO:0000256" key="2">
    <source>
        <dbReference type="ARBA" id="ARBA00022741"/>
    </source>
</evidence>
<dbReference type="GO" id="GO:0005525">
    <property type="term" value="F:GTP binding"/>
    <property type="evidence" value="ECO:0007669"/>
    <property type="project" value="UniProtKB-KW"/>
</dbReference>
<dbReference type="AlphaFoldDB" id="A0A6P6PA81"/>
<name>A0A6P6PA81_CARAU</name>
<dbReference type="InterPro" id="IPR027417">
    <property type="entry name" value="P-loop_NTPase"/>
</dbReference>
<dbReference type="InterPro" id="IPR045058">
    <property type="entry name" value="GIMA/IAN/Toc"/>
</dbReference>
<dbReference type="Pfam" id="PF04548">
    <property type="entry name" value="AIG1"/>
    <property type="match status" value="2"/>
</dbReference>
<feature type="domain" description="AIG1-type G" evidence="4">
    <location>
        <begin position="39"/>
        <end position="153"/>
    </location>
</feature>
<reference evidence="6" key="1">
    <citation type="submission" date="2025-08" db="UniProtKB">
        <authorList>
            <consortium name="RefSeq"/>
        </authorList>
    </citation>
    <scope>IDENTIFICATION</scope>
    <source>
        <strain evidence="6">Wakin</strain>
        <tissue evidence="6">Muscle</tissue>
    </source>
</reference>
<sequence>MLIVSSPGRKIVLLGKTGDGKSSAGNTILGKNIFTPEKVERYTRHKREIVNEIRKYCGEEAFKHAVVLFTHGEDLEGQTIEEFVQKSPQLQELVDRCGGRCHVIDSKYWTRVPWGFRSNKIQVKILQKTIDEMVEENACFTSEVLQKVEKHIQEEENNITEGNVSPEEQRENAKAIVHCNYLNQFAGAAKGAFAEAGVGAVVAEGAGVGAGTLAASVLGVAAFVGDVSGGIFGWNATEEAEFMGDVITKASDTSVVFGGLF</sequence>
<dbReference type="Gene3D" id="3.40.50.300">
    <property type="entry name" value="P-loop containing nucleotide triphosphate hydrolases"/>
    <property type="match status" value="2"/>
</dbReference>
<evidence type="ECO:0000259" key="4">
    <source>
        <dbReference type="Pfam" id="PF04548"/>
    </source>
</evidence>
<evidence type="ECO:0000313" key="6">
    <source>
        <dbReference type="RefSeq" id="XP_026117852.1"/>
    </source>
</evidence>
<dbReference type="RefSeq" id="XP_026117852.1">
    <property type="nucleotide sequence ID" value="XM_026262067.1"/>
</dbReference>
<dbReference type="GeneID" id="113096655"/>
<comment type="similarity">
    <text evidence="1">Belongs to the TRAFAC class TrmE-Era-EngA-EngB-Septin-like GTPase superfamily. AIG1/Toc34/Toc159-like paraseptin GTPase family. IAN subfamily.</text>
</comment>
<gene>
    <name evidence="6" type="primary">LOC113096655</name>
</gene>
<evidence type="ECO:0000313" key="5">
    <source>
        <dbReference type="Proteomes" id="UP000515129"/>
    </source>
</evidence>
<protein>
    <submittedName>
        <fullName evidence="6">Uncharacterized protein LOC113096655</fullName>
    </submittedName>
</protein>
<keyword evidence="3" id="KW-0342">GTP-binding</keyword>
<dbReference type="Proteomes" id="UP000515129">
    <property type="component" value="Unplaced"/>
</dbReference>
<dbReference type="PANTHER" id="PTHR10903">
    <property type="entry name" value="GTPASE, IMAP FAMILY MEMBER-RELATED"/>
    <property type="match status" value="1"/>
</dbReference>